<sequence>MMNDAEQKRQRLLPFEDLREAQRQERVERILGKTPRLTTGARLIDETSYREATESNHLPNHNIEGISDVLDI</sequence>
<dbReference type="Proteomes" id="UP000318437">
    <property type="component" value="Unassembled WGS sequence"/>
</dbReference>
<dbReference type="RefSeq" id="WP_146450785.1">
    <property type="nucleotide sequence ID" value="NZ_SJPS01000003.1"/>
</dbReference>
<reference evidence="1 2" key="1">
    <citation type="submission" date="2019-02" db="EMBL/GenBank/DDBJ databases">
        <title>Deep-cultivation of Planctomycetes and their phenomic and genomic characterization uncovers novel biology.</title>
        <authorList>
            <person name="Wiegand S."/>
            <person name="Jogler M."/>
            <person name="Boedeker C."/>
            <person name="Pinto D."/>
            <person name="Vollmers J."/>
            <person name="Rivas-Marin E."/>
            <person name="Kohn T."/>
            <person name="Peeters S.H."/>
            <person name="Heuer A."/>
            <person name="Rast P."/>
            <person name="Oberbeckmann S."/>
            <person name="Bunk B."/>
            <person name="Jeske O."/>
            <person name="Meyerdierks A."/>
            <person name="Storesund J.E."/>
            <person name="Kallscheuer N."/>
            <person name="Luecker S."/>
            <person name="Lage O.M."/>
            <person name="Pohl T."/>
            <person name="Merkel B.J."/>
            <person name="Hornburger P."/>
            <person name="Mueller R.-W."/>
            <person name="Bruemmer F."/>
            <person name="Labrenz M."/>
            <person name="Spormann A.M."/>
            <person name="Op Den Camp H."/>
            <person name="Overmann J."/>
            <person name="Amann R."/>
            <person name="Jetten M.S.M."/>
            <person name="Mascher T."/>
            <person name="Medema M.H."/>
            <person name="Devos D.P."/>
            <person name="Kaster A.-K."/>
            <person name="Ovreas L."/>
            <person name="Rohde M."/>
            <person name="Galperin M.Y."/>
            <person name="Jogler C."/>
        </authorList>
    </citation>
    <scope>NUCLEOTIDE SEQUENCE [LARGE SCALE GENOMIC DNA]</scope>
    <source>
        <strain evidence="1 2">Pla144</strain>
    </source>
</reference>
<evidence type="ECO:0000313" key="2">
    <source>
        <dbReference type="Proteomes" id="UP000318437"/>
    </source>
</evidence>
<protein>
    <submittedName>
        <fullName evidence="1">Uncharacterized protein</fullName>
    </submittedName>
</protein>
<organism evidence="1 2">
    <name type="scientific">Bythopirellula polymerisocia</name>
    <dbReference type="NCBI Taxonomy" id="2528003"/>
    <lineage>
        <taxon>Bacteria</taxon>
        <taxon>Pseudomonadati</taxon>
        <taxon>Planctomycetota</taxon>
        <taxon>Planctomycetia</taxon>
        <taxon>Pirellulales</taxon>
        <taxon>Lacipirellulaceae</taxon>
        <taxon>Bythopirellula</taxon>
    </lineage>
</organism>
<dbReference type="AlphaFoldDB" id="A0A5C6CT84"/>
<proteinExistence type="predicted"/>
<gene>
    <name evidence="1" type="ORF">Pla144_23750</name>
</gene>
<keyword evidence="2" id="KW-1185">Reference proteome</keyword>
<dbReference type="EMBL" id="SJPS01000003">
    <property type="protein sequence ID" value="TWU27598.1"/>
    <property type="molecule type" value="Genomic_DNA"/>
</dbReference>
<accession>A0A5C6CT84</accession>
<comment type="caution">
    <text evidence="1">The sequence shown here is derived from an EMBL/GenBank/DDBJ whole genome shotgun (WGS) entry which is preliminary data.</text>
</comment>
<evidence type="ECO:0000313" key="1">
    <source>
        <dbReference type="EMBL" id="TWU27598.1"/>
    </source>
</evidence>
<name>A0A5C6CT84_9BACT</name>